<accession>A0A8J6P5D9</accession>
<dbReference type="InterPro" id="IPR019734">
    <property type="entry name" value="TPR_rpt"/>
</dbReference>
<evidence type="ECO:0000256" key="4">
    <source>
        <dbReference type="SAM" id="Phobius"/>
    </source>
</evidence>
<keyword evidence="1" id="KW-0677">Repeat</keyword>
<dbReference type="InterPro" id="IPR011990">
    <property type="entry name" value="TPR-like_helical_dom_sf"/>
</dbReference>
<dbReference type="Pfam" id="PF13181">
    <property type="entry name" value="TPR_8"/>
    <property type="match status" value="1"/>
</dbReference>
<reference evidence="6 7" key="1">
    <citation type="submission" date="2020-08" db="EMBL/GenBank/DDBJ databases">
        <title>Bridging the membrane lipid divide: bacteria of the FCB group superphylum have the potential to synthesize archaeal ether lipids.</title>
        <authorList>
            <person name="Villanueva L."/>
            <person name="Von Meijenfeldt F.A.B."/>
            <person name="Westbye A.B."/>
            <person name="Yadav S."/>
            <person name="Hopmans E.C."/>
            <person name="Dutilh B.E."/>
            <person name="Sinninghe Damste J.S."/>
        </authorList>
    </citation>
    <scope>NUCLEOTIDE SEQUENCE [LARGE SCALE GENOMIC DNA]</scope>
    <source>
        <strain evidence="6">NIOZ-UU17</strain>
    </source>
</reference>
<evidence type="ECO:0000256" key="2">
    <source>
        <dbReference type="ARBA" id="ARBA00022803"/>
    </source>
</evidence>
<gene>
    <name evidence="6" type="ORF">H8D96_12540</name>
</gene>
<feature type="repeat" description="TPR" evidence="3">
    <location>
        <begin position="160"/>
        <end position="193"/>
    </location>
</feature>
<keyword evidence="4" id="KW-0812">Transmembrane</keyword>
<sequence length="248" mass="27608">MKKAIAVVISCVLLTALTAWGQDAMQFYDLGLKSSMTKRKIDYFTKALELDPNLSVAYEKRGMLYYFQENYPDTIQDFQNVAYLKPFNSETYVMLGLAFMKQGNLDEAIANLSRAIELDAQGAAAYSHRSEVFRLNGMIEESIQDATMAIKLGGSGPNIGRAFTTRSKAYRELGYNELADADFKKALKLDPDYYMYSMLTSTELLANWAGESSRLKNVGLMGAALIVALVFVAIFKLVISAPRKDDDA</sequence>
<comment type="caution">
    <text evidence="6">The sequence shown here is derived from an EMBL/GenBank/DDBJ whole genome shotgun (WGS) entry which is preliminary data.</text>
</comment>
<name>A0A8J6P5D9_9BACT</name>
<dbReference type="SMART" id="SM00028">
    <property type="entry name" value="TPR"/>
    <property type="match status" value="5"/>
</dbReference>
<evidence type="ECO:0000256" key="1">
    <source>
        <dbReference type="ARBA" id="ARBA00022737"/>
    </source>
</evidence>
<dbReference type="GO" id="GO:0009279">
    <property type="term" value="C:cell outer membrane"/>
    <property type="evidence" value="ECO:0007669"/>
    <property type="project" value="TreeGrafter"/>
</dbReference>
<organism evidence="6 7">
    <name type="scientific">Candidatus Desulfatibia vada</name>
    <dbReference type="NCBI Taxonomy" id="2841696"/>
    <lineage>
        <taxon>Bacteria</taxon>
        <taxon>Pseudomonadati</taxon>
        <taxon>Thermodesulfobacteriota</taxon>
        <taxon>Desulfobacteria</taxon>
        <taxon>Desulfobacterales</taxon>
        <taxon>Desulfobacterales incertae sedis</taxon>
        <taxon>Candidatus Desulfatibia</taxon>
    </lineage>
</organism>
<feature type="chain" id="PRO_5035267553" evidence="5">
    <location>
        <begin position="22"/>
        <end position="248"/>
    </location>
</feature>
<keyword evidence="4" id="KW-1133">Transmembrane helix</keyword>
<feature type="signal peptide" evidence="5">
    <location>
        <begin position="1"/>
        <end position="21"/>
    </location>
</feature>
<protein>
    <submittedName>
        <fullName evidence="6">Tetratricopeptide repeat protein</fullName>
    </submittedName>
</protein>
<dbReference type="AlphaFoldDB" id="A0A8J6P5D9"/>
<dbReference type="Gene3D" id="1.25.40.10">
    <property type="entry name" value="Tetratricopeptide repeat domain"/>
    <property type="match status" value="2"/>
</dbReference>
<dbReference type="PANTHER" id="PTHR44858:SF1">
    <property type="entry name" value="UDP-N-ACETYLGLUCOSAMINE--PEPTIDE N-ACETYLGLUCOSAMINYLTRANSFERASE SPINDLY-RELATED"/>
    <property type="match status" value="1"/>
</dbReference>
<dbReference type="Proteomes" id="UP000605201">
    <property type="component" value="Unassembled WGS sequence"/>
</dbReference>
<dbReference type="PROSITE" id="PS50293">
    <property type="entry name" value="TPR_REGION"/>
    <property type="match status" value="1"/>
</dbReference>
<dbReference type="EMBL" id="JACNIG010000245">
    <property type="protein sequence ID" value="MBC8432732.1"/>
    <property type="molecule type" value="Genomic_DNA"/>
</dbReference>
<keyword evidence="5" id="KW-0732">Signal</keyword>
<dbReference type="SUPFAM" id="SSF48452">
    <property type="entry name" value="TPR-like"/>
    <property type="match status" value="1"/>
</dbReference>
<keyword evidence="2 3" id="KW-0802">TPR repeat</keyword>
<feature type="repeat" description="TPR" evidence="3">
    <location>
        <begin position="89"/>
        <end position="122"/>
    </location>
</feature>
<dbReference type="InterPro" id="IPR050498">
    <property type="entry name" value="Ycf3"/>
</dbReference>
<dbReference type="PROSITE" id="PS50005">
    <property type="entry name" value="TPR"/>
    <property type="match status" value="3"/>
</dbReference>
<evidence type="ECO:0000256" key="5">
    <source>
        <dbReference type="SAM" id="SignalP"/>
    </source>
</evidence>
<dbReference type="GO" id="GO:0046813">
    <property type="term" value="P:receptor-mediated virion attachment to host cell"/>
    <property type="evidence" value="ECO:0007669"/>
    <property type="project" value="TreeGrafter"/>
</dbReference>
<feature type="repeat" description="TPR" evidence="3">
    <location>
        <begin position="55"/>
        <end position="88"/>
    </location>
</feature>
<keyword evidence="4" id="KW-0472">Membrane</keyword>
<evidence type="ECO:0000313" key="7">
    <source>
        <dbReference type="Proteomes" id="UP000605201"/>
    </source>
</evidence>
<evidence type="ECO:0000256" key="3">
    <source>
        <dbReference type="PROSITE-ProRule" id="PRU00339"/>
    </source>
</evidence>
<dbReference type="PANTHER" id="PTHR44858">
    <property type="entry name" value="TETRATRICOPEPTIDE REPEAT PROTEIN 6"/>
    <property type="match status" value="1"/>
</dbReference>
<dbReference type="Pfam" id="PF13414">
    <property type="entry name" value="TPR_11"/>
    <property type="match status" value="1"/>
</dbReference>
<evidence type="ECO:0000313" key="6">
    <source>
        <dbReference type="EMBL" id="MBC8432732.1"/>
    </source>
</evidence>
<feature type="transmembrane region" description="Helical" evidence="4">
    <location>
        <begin position="218"/>
        <end position="239"/>
    </location>
</feature>
<proteinExistence type="predicted"/>